<gene>
    <name evidence="3" type="ORF">AYI70_g4838</name>
</gene>
<proteinExistence type="predicted"/>
<dbReference type="InterPro" id="IPR000477">
    <property type="entry name" value="RT_dom"/>
</dbReference>
<sequence length="450" mass="50222">MKDPDNYRGISLMPTIIKLLAKVVATKLAALDIKYKLIAKEQAGFRNFEECVAQATTLYEIAKRRKIKNLQTWICFVDYSKAYDRVPHMALIHKLRSIGIGGKLLNVIKGMYYDPKIAVRIGDDISERSEYHCGVCQGRSASPILFDLYINDIFSKVLGVDVPGLPNRIPGLLFADDAVVLADSAENLQTSLDAISAWSDAWEMAVNASKCAIMAINCDDAVGMTLQRQIIRTTDNYTYLGYIMNSKWGVSGTIKNNKLKAQKALYSAYGFLNRLNVLTALKIKFINSALLPIGCYGGETFGMSEARCHPIQTVFDQATRLVAKVGKSGAMERIREELGITSVFIRTCTARERTYIKWPASKTWIADLINKPIKAQKSTWVTGGSRWIKRYCQTDAAGQTPKNKIQRQLDWPASNIPHTEAGPPGRRETANGKLLDCPAPIQHQNHQRKI</sequence>
<protein>
    <submittedName>
        <fullName evidence="3">RNA-directed DNA polymerase from mobile element jockey</fullName>
    </submittedName>
</protein>
<evidence type="ECO:0000313" key="4">
    <source>
        <dbReference type="Proteomes" id="UP000187283"/>
    </source>
</evidence>
<dbReference type="PROSITE" id="PS50878">
    <property type="entry name" value="RT_POL"/>
    <property type="match status" value="1"/>
</dbReference>
<evidence type="ECO:0000313" key="3">
    <source>
        <dbReference type="EMBL" id="OMJ19260.1"/>
    </source>
</evidence>
<keyword evidence="3" id="KW-0548">Nucleotidyltransferase</keyword>
<dbReference type="Proteomes" id="UP000187283">
    <property type="component" value="Unassembled WGS sequence"/>
</dbReference>
<keyword evidence="3" id="KW-0695">RNA-directed DNA polymerase</keyword>
<dbReference type="AlphaFoldDB" id="A0A1R1XX69"/>
<dbReference type="PANTHER" id="PTHR47027:SF20">
    <property type="entry name" value="REVERSE TRANSCRIPTASE-LIKE PROTEIN WITH RNA-DIRECTED DNA POLYMERASE DOMAIN"/>
    <property type="match status" value="1"/>
</dbReference>
<dbReference type="Gene3D" id="3.30.70.270">
    <property type="match status" value="1"/>
</dbReference>
<keyword evidence="4" id="KW-1185">Reference proteome</keyword>
<keyword evidence="3" id="KW-0808">Transferase</keyword>
<evidence type="ECO:0000256" key="1">
    <source>
        <dbReference type="SAM" id="MobiDB-lite"/>
    </source>
</evidence>
<dbReference type="InterPro" id="IPR043502">
    <property type="entry name" value="DNA/RNA_pol_sf"/>
</dbReference>
<accession>A0A1R1XX69</accession>
<name>A0A1R1XX69_9FUNG</name>
<dbReference type="CDD" id="cd01650">
    <property type="entry name" value="RT_nLTR_like"/>
    <property type="match status" value="1"/>
</dbReference>
<dbReference type="EMBL" id="LSSN01001537">
    <property type="protein sequence ID" value="OMJ19260.1"/>
    <property type="molecule type" value="Genomic_DNA"/>
</dbReference>
<feature type="domain" description="Reverse transcriptase" evidence="2">
    <location>
        <begin position="1"/>
        <end position="244"/>
    </location>
</feature>
<feature type="region of interest" description="Disordered" evidence="1">
    <location>
        <begin position="413"/>
        <end position="450"/>
    </location>
</feature>
<dbReference type="SUPFAM" id="SSF56672">
    <property type="entry name" value="DNA/RNA polymerases"/>
    <property type="match status" value="1"/>
</dbReference>
<organism evidence="3 4">
    <name type="scientific">Smittium culicis</name>
    <dbReference type="NCBI Taxonomy" id="133412"/>
    <lineage>
        <taxon>Eukaryota</taxon>
        <taxon>Fungi</taxon>
        <taxon>Fungi incertae sedis</taxon>
        <taxon>Zoopagomycota</taxon>
        <taxon>Kickxellomycotina</taxon>
        <taxon>Harpellomycetes</taxon>
        <taxon>Harpellales</taxon>
        <taxon>Legeriomycetaceae</taxon>
        <taxon>Smittium</taxon>
    </lineage>
</organism>
<dbReference type="InterPro" id="IPR043128">
    <property type="entry name" value="Rev_trsase/Diguanyl_cyclase"/>
</dbReference>
<dbReference type="OrthoDB" id="5534248at2759"/>
<dbReference type="PANTHER" id="PTHR47027">
    <property type="entry name" value="REVERSE TRANSCRIPTASE DOMAIN-CONTAINING PROTEIN"/>
    <property type="match status" value="1"/>
</dbReference>
<comment type="caution">
    <text evidence="3">The sequence shown here is derived from an EMBL/GenBank/DDBJ whole genome shotgun (WGS) entry which is preliminary data.</text>
</comment>
<evidence type="ECO:0000259" key="2">
    <source>
        <dbReference type="PROSITE" id="PS50878"/>
    </source>
</evidence>
<reference evidence="3 4" key="1">
    <citation type="submission" date="2017-01" db="EMBL/GenBank/DDBJ databases">
        <authorList>
            <person name="Mah S.A."/>
            <person name="Swanson W.J."/>
            <person name="Moy G.W."/>
            <person name="Vacquier V.D."/>
        </authorList>
    </citation>
    <scope>NUCLEOTIDE SEQUENCE [LARGE SCALE GENOMIC DNA]</scope>
    <source>
        <strain evidence="3 4">GSMNP</strain>
    </source>
</reference>
<dbReference type="Pfam" id="PF00078">
    <property type="entry name" value="RVT_1"/>
    <property type="match status" value="1"/>
</dbReference>
<dbReference type="GO" id="GO:0003964">
    <property type="term" value="F:RNA-directed DNA polymerase activity"/>
    <property type="evidence" value="ECO:0007669"/>
    <property type="project" value="UniProtKB-KW"/>
</dbReference>